<evidence type="ECO:0000256" key="7">
    <source>
        <dbReference type="ARBA" id="ARBA00022723"/>
    </source>
</evidence>
<protein>
    <recommendedName>
        <fullName evidence="4">ribonuclease Z</fullName>
        <ecNumber evidence="4">3.1.26.11</ecNumber>
    </recommendedName>
</protein>
<sequence>MASLKREEAIKTSSTTSSFKLRKWLTVFFQQDPATYTDSGRWILRGREPWTDIDESRRHAKDLCAALDLKSFRTIDVRHRMTPRYYGLNIKSLDDWSIVFSDDTTPAGALVYAGQGATLVIHEATMADDQEELASEKAHSTHKSSCRYWHDFECAR</sequence>
<dbReference type="PANTHER" id="PTHR12553">
    <property type="entry name" value="ZINC PHOSPHODIESTERASE ELAC PROTEIN 2"/>
    <property type="match status" value="1"/>
</dbReference>
<accession>A0AA39Q0F7</accession>
<keyword evidence="6" id="KW-0540">Nuclease</keyword>
<keyword evidence="8" id="KW-0255">Endonuclease</keyword>
<comment type="catalytic activity">
    <reaction evidence="1">
        <text>Endonucleolytic cleavage of RNA, removing extra 3' nucleotides from tRNA precursor, generating 3' termini of tRNAs. A 3'-hydroxy group is left at the tRNA terminus and a 5'-phosphoryl group is left at the trailer molecule.</text>
        <dbReference type="EC" id="3.1.26.11"/>
    </reaction>
</comment>
<dbReference type="InterPro" id="IPR036866">
    <property type="entry name" value="RibonucZ/Hydroxyglut_hydro"/>
</dbReference>
<evidence type="ECO:0000256" key="1">
    <source>
        <dbReference type="ARBA" id="ARBA00000402"/>
    </source>
</evidence>
<evidence type="ECO:0000256" key="3">
    <source>
        <dbReference type="ARBA" id="ARBA00007823"/>
    </source>
</evidence>
<keyword evidence="7" id="KW-0479">Metal-binding</keyword>
<evidence type="ECO:0000313" key="12">
    <source>
        <dbReference type="Proteomes" id="UP001175228"/>
    </source>
</evidence>
<evidence type="ECO:0000256" key="10">
    <source>
        <dbReference type="ARBA" id="ARBA00022833"/>
    </source>
</evidence>
<gene>
    <name evidence="11" type="ORF">EDD18DRAFT_1357406</name>
</gene>
<evidence type="ECO:0000256" key="9">
    <source>
        <dbReference type="ARBA" id="ARBA00022801"/>
    </source>
</evidence>
<evidence type="ECO:0000313" key="11">
    <source>
        <dbReference type="EMBL" id="KAK0492994.1"/>
    </source>
</evidence>
<dbReference type="GO" id="GO:0042781">
    <property type="term" value="F:3'-tRNA processing endoribonuclease activity"/>
    <property type="evidence" value="ECO:0007669"/>
    <property type="project" value="UniProtKB-EC"/>
</dbReference>
<organism evidence="11 12">
    <name type="scientific">Armillaria luteobubalina</name>
    <dbReference type="NCBI Taxonomy" id="153913"/>
    <lineage>
        <taxon>Eukaryota</taxon>
        <taxon>Fungi</taxon>
        <taxon>Dikarya</taxon>
        <taxon>Basidiomycota</taxon>
        <taxon>Agaricomycotina</taxon>
        <taxon>Agaricomycetes</taxon>
        <taxon>Agaricomycetidae</taxon>
        <taxon>Agaricales</taxon>
        <taxon>Marasmiineae</taxon>
        <taxon>Physalacriaceae</taxon>
        <taxon>Armillaria</taxon>
    </lineage>
</organism>
<evidence type="ECO:0000256" key="5">
    <source>
        <dbReference type="ARBA" id="ARBA00022694"/>
    </source>
</evidence>
<comment type="cofactor">
    <cofactor evidence="2">
        <name>Zn(2+)</name>
        <dbReference type="ChEBI" id="CHEBI:29105"/>
    </cofactor>
</comment>
<evidence type="ECO:0000256" key="8">
    <source>
        <dbReference type="ARBA" id="ARBA00022759"/>
    </source>
</evidence>
<keyword evidence="9" id="KW-0378">Hydrolase</keyword>
<proteinExistence type="inferred from homology"/>
<dbReference type="Gene3D" id="3.60.15.10">
    <property type="entry name" value="Ribonuclease Z/Hydroxyacylglutathione hydrolase-like"/>
    <property type="match status" value="1"/>
</dbReference>
<comment type="caution">
    <text evidence="11">The sequence shown here is derived from an EMBL/GenBank/DDBJ whole genome shotgun (WGS) entry which is preliminary data.</text>
</comment>
<dbReference type="GO" id="GO:0046872">
    <property type="term" value="F:metal ion binding"/>
    <property type="evidence" value="ECO:0007669"/>
    <property type="project" value="UniProtKB-KW"/>
</dbReference>
<dbReference type="PANTHER" id="PTHR12553:SF49">
    <property type="entry name" value="ZINC PHOSPHODIESTERASE ELAC PROTEIN 2"/>
    <property type="match status" value="1"/>
</dbReference>
<dbReference type="SUPFAM" id="SSF56281">
    <property type="entry name" value="Metallo-hydrolase/oxidoreductase"/>
    <property type="match status" value="1"/>
</dbReference>
<dbReference type="InterPro" id="IPR047151">
    <property type="entry name" value="RNZ2-like"/>
</dbReference>
<keyword evidence="12" id="KW-1185">Reference proteome</keyword>
<dbReference type="Proteomes" id="UP001175228">
    <property type="component" value="Unassembled WGS sequence"/>
</dbReference>
<reference evidence="11" key="1">
    <citation type="submission" date="2023-06" db="EMBL/GenBank/DDBJ databases">
        <authorList>
            <consortium name="Lawrence Berkeley National Laboratory"/>
            <person name="Ahrendt S."/>
            <person name="Sahu N."/>
            <person name="Indic B."/>
            <person name="Wong-Bajracharya J."/>
            <person name="Merenyi Z."/>
            <person name="Ke H.-M."/>
            <person name="Monk M."/>
            <person name="Kocsube S."/>
            <person name="Drula E."/>
            <person name="Lipzen A."/>
            <person name="Balint B."/>
            <person name="Henrissat B."/>
            <person name="Andreopoulos B."/>
            <person name="Martin F.M."/>
            <person name="Harder C.B."/>
            <person name="Rigling D."/>
            <person name="Ford K.L."/>
            <person name="Foster G.D."/>
            <person name="Pangilinan J."/>
            <person name="Papanicolaou A."/>
            <person name="Barry K."/>
            <person name="LaButti K."/>
            <person name="Viragh M."/>
            <person name="Koriabine M."/>
            <person name="Yan M."/>
            <person name="Riley R."/>
            <person name="Champramary S."/>
            <person name="Plett K.L."/>
            <person name="Tsai I.J."/>
            <person name="Slot J."/>
            <person name="Sipos G."/>
            <person name="Plett J."/>
            <person name="Nagy L.G."/>
            <person name="Grigoriev I.V."/>
        </authorList>
    </citation>
    <scope>NUCLEOTIDE SEQUENCE</scope>
    <source>
        <strain evidence="11">HWK02</strain>
    </source>
</reference>
<dbReference type="AlphaFoldDB" id="A0AA39Q0F7"/>
<name>A0AA39Q0F7_9AGAR</name>
<dbReference type="EMBL" id="JAUEPU010000027">
    <property type="protein sequence ID" value="KAK0492994.1"/>
    <property type="molecule type" value="Genomic_DNA"/>
</dbReference>
<evidence type="ECO:0000256" key="2">
    <source>
        <dbReference type="ARBA" id="ARBA00001947"/>
    </source>
</evidence>
<keyword evidence="10" id="KW-0862">Zinc</keyword>
<dbReference type="EC" id="3.1.26.11" evidence="4"/>
<keyword evidence="5" id="KW-0819">tRNA processing</keyword>
<dbReference type="GO" id="GO:0005739">
    <property type="term" value="C:mitochondrion"/>
    <property type="evidence" value="ECO:0007669"/>
    <property type="project" value="TreeGrafter"/>
</dbReference>
<evidence type="ECO:0000256" key="6">
    <source>
        <dbReference type="ARBA" id="ARBA00022722"/>
    </source>
</evidence>
<dbReference type="GO" id="GO:1990180">
    <property type="term" value="P:mitochondrial tRNA 3'-end processing"/>
    <property type="evidence" value="ECO:0007669"/>
    <property type="project" value="TreeGrafter"/>
</dbReference>
<comment type="similarity">
    <text evidence="3">Belongs to the RNase Z family.</text>
</comment>
<evidence type="ECO:0000256" key="4">
    <source>
        <dbReference type="ARBA" id="ARBA00012477"/>
    </source>
</evidence>